<evidence type="ECO:0000313" key="12">
    <source>
        <dbReference type="Proteomes" id="UP000245081"/>
    </source>
</evidence>
<feature type="transmembrane region" description="Helical" evidence="10">
    <location>
        <begin position="40"/>
        <end position="61"/>
    </location>
</feature>
<dbReference type="PANTHER" id="PTHR30065:SF8">
    <property type="entry name" value="FLAGELLAR BIOSYNTHETIC PROTEIN FLIR"/>
    <property type="match status" value="1"/>
</dbReference>
<dbReference type="GO" id="GO:0044780">
    <property type="term" value="P:bacterial-type flagellum assembly"/>
    <property type="evidence" value="ECO:0007669"/>
    <property type="project" value="UniProtKB-UniRule"/>
</dbReference>
<protein>
    <recommendedName>
        <fullName evidence="3 9">Flagellar biosynthetic protein FliR</fullName>
    </recommendedName>
</protein>
<dbReference type="NCBIfam" id="TIGR01400">
    <property type="entry name" value="fliR"/>
    <property type="match status" value="1"/>
</dbReference>
<comment type="function">
    <text evidence="1 10">Role in flagellar biosynthesis.</text>
</comment>
<dbReference type="OrthoDB" id="9797790at2"/>
<dbReference type="InterPro" id="IPR006303">
    <property type="entry name" value="FliR"/>
</dbReference>
<dbReference type="GO" id="GO:0005886">
    <property type="term" value="C:plasma membrane"/>
    <property type="evidence" value="ECO:0007669"/>
    <property type="project" value="UniProtKB-SubCell"/>
</dbReference>
<dbReference type="EMBL" id="BDOQ01000001">
    <property type="protein sequence ID" value="GBG12573.1"/>
    <property type="molecule type" value="Genomic_DNA"/>
</dbReference>
<feature type="transmembrane region" description="Helical" evidence="10">
    <location>
        <begin position="212"/>
        <end position="238"/>
    </location>
</feature>
<reference evidence="11 12" key="1">
    <citation type="journal article" date="2018" name="Environ. Microbiol.">
        <title>Isolation and genomic characterization of Novimethylophilus kurashikiensis gen. nov. sp. nov., a new lanthanide-dependent methylotrophic species of Methylophilaceae.</title>
        <authorList>
            <person name="Lv H."/>
            <person name="Sahin N."/>
            <person name="Tani A."/>
        </authorList>
    </citation>
    <scope>NUCLEOTIDE SEQUENCE [LARGE SCALE GENOMIC DNA]</scope>
    <source>
        <strain evidence="11 12">La2-4</strain>
    </source>
</reference>
<keyword evidence="12" id="KW-1185">Reference proteome</keyword>
<dbReference type="AlphaFoldDB" id="A0A2R5F6L4"/>
<gene>
    <name evidence="11" type="primary">fliR</name>
    <name evidence="11" type="ORF">NMK_0104</name>
</gene>
<dbReference type="Proteomes" id="UP000245081">
    <property type="component" value="Unassembled WGS sequence"/>
</dbReference>
<evidence type="ECO:0000256" key="3">
    <source>
        <dbReference type="ARBA" id="ARBA00021717"/>
    </source>
</evidence>
<dbReference type="GO" id="GO:0006605">
    <property type="term" value="P:protein targeting"/>
    <property type="evidence" value="ECO:0007669"/>
    <property type="project" value="UniProtKB-UniRule"/>
</dbReference>
<proteinExistence type="inferred from homology"/>
<evidence type="ECO:0000256" key="4">
    <source>
        <dbReference type="ARBA" id="ARBA00022475"/>
    </source>
</evidence>
<evidence type="ECO:0000256" key="6">
    <source>
        <dbReference type="ARBA" id="ARBA00022989"/>
    </source>
</evidence>
<evidence type="ECO:0000256" key="2">
    <source>
        <dbReference type="ARBA" id="ARBA00009772"/>
    </source>
</evidence>
<comment type="similarity">
    <text evidence="2 10">Belongs to the FliR/MopE/SpaR family.</text>
</comment>
<dbReference type="GO" id="GO:0009425">
    <property type="term" value="C:bacterial-type flagellum basal body"/>
    <property type="evidence" value="ECO:0007669"/>
    <property type="project" value="UniProtKB-SubCell"/>
</dbReference>
<evidence type="ECO:0000256" key="10">
    <source>
        <dbReference type="RuleBase" id="RU362071"/>
    </source>
</evidence>
<feature type="transmembrane region" description="Helical" evidence="10">
    <location>
        <begin position="130"/>
        <end position="153"/>
    </location>
</feature>
<dbReference type="Pfam" id="PF01311">
    <property type="entry name" value="Bac_export_1"/>
    <property type="match status" value="1"/>
</dbReference>
<feature type="transmembrane region" description="Helical" evidence="10">
    <location>
        <begin position="73"/>
        <end position="94"/>
    </location>
</feature>
<organism evidence="11 12">
    <name type="scientific">Novimethylophilus kurashikiensis</name>
    <dbReference type="NCBI Taxonomy" id="1825523"/>
    <lineage>
        <taxon>Bacteria</taxon>
        <taxon>Pseudomonadati</taxon>
        <taxon>Pseudomonadota</taxon>
        <taxon>Betaproteobacteria</taxon>
        <taxon>Nitrosomonadales</taxon>
        <taxon>Methylophilaceae</taxon>
        <taxon>Novimethylophilus</taxon>
    </lineage>
</organism>
<keyword evidence="6 10" id="KW-1133">Transmembrane helix</keyword>
<keyword evidence="8 10" id="KW-0975">Bacterial flagellum</keyword>
<name>A0A2R5F6L4_9PROT</name>
<dbReference type="PRINTS" id="PR00953">
    <property type="entry name" value="TYPE3IMRPROT"/>
</dbReference>
<keyword evidence="4 10" id="KW-1003">Cell membrane</keyword>
<keyword evidence="11" id="KW-0966">Cell projection</keyword>
<evidence type="ECO:0000256" key="5">
    <source>
        <dbReference type="ARBA" id="ARBA00022692"/>
    </source>
</evidence>
<accession>A0A2R5F6L4</accession>
<sequence>MLTVSSIQLNAWLAAFFWPFFRILALIASSPFFGARGIPAHAKIGTAIVLTLVIAPLLPPMPTSIQPASAQGLLILVQQLMIGYAMGLVMRLAFTAMEMAGHIAGLQMGLGFATFFDPQNSTQVPILGQFLGVMAMLLFLAFNGHLLVISTLVESFNTLPIGTPMALTSWKALVLAGSNIFTWGVIMSMPVVAALMLANVALAVLTRAAPQLNIFAVGFPITLALGLIVLSLSLPYFLPIFNGMVEYSVQVMLKLAKPGT</sequence>
<keyword evidence="7 10" id="KW-0472">Membrane</keyword>
<evidence type="ECO:0000256" key="7">
    <source>
        <dbReference type="ARBA" id="ARBA00023136"/>
    </source>
</evidence>
<evidence type="ECO:0000256" key="9">
    <source>
        <dbReference type="NCBIfam" id="TIGR01400"/>
    </source>
</evidence>
<keyword evidence="11" id="KW-0969">Cilium</keyword>
<dbReference type="PANTHER" id="PTHR30065">
    <property type="entry name" value="FLAGELLAR BIOSYNTHETIC PROTEIN FLIR"/>
    <property type="match status" value="1"/>
</dbReference>
<comment type="subcellular location">
    <subcellularLocation>
        <location evidence="10">Cell membrane</location>
        <topology evidence="10">Multi-pass membrane protein</topology>
    </subcellularLocation>
    <subcellularLocation>
        <location evidence="10">Bacterial flagellum basal body</location>
    </subcellularLocation>
</comment>
<feature type="transmembrane region" description="Helical" evidence="10">
    <location>
        <begin position="180"/>
        <end position="205"/>
    </location>
</feature>
<keyword evidence="5 10" id="KW-0812">Transmembrane</keyword>
<evidence type="ECO:0000256" key="1">
    <source>
        <dbReference type="ARBA" id="ARBA00002578"/>
    </source>
</evidence>
<comment type="caution">
    <text evidence="11">The sequence shown here is derived from an EMBL/GenBank/DDBJ whole genome shotgun (WGS) entry which is preliminary data.</text>
</comment>
<keyword evidence="11" id="KW-0282">Flagellum</keyword>
<dbReference type="InterPro" id="IPR002010">
    <property type="entry name" value="T3SS_IM_R"/>
</dbReference>
<feature type="transmembrane region" description="Helical" evidence="10">
    <location>
        <begin position="12"/>
        <end position="34"/>
    </location>
</feature>
<evidence type="ECO:0000256" key="8">
    <source>
        <dbReference type="ARBA" id="ARBA00023143"/>
    </source>
</evidence>
<dbReference type="RefSeq" id="WP_109013804.1">
    <property type="nucleotide sequence ID" value="NZ_BDOQ01000001.1"/>
</dbReference>
<evidence type="ECO:0000313" key="11">
    <source>
        <dbReference type="EMBL" id="GBG12573.1"/>
    </source>
</evidence>